<keyword evidence="10" id="KW-1185">Reference proteome</keyword>
<dbReference type="SUPFAM" id="SSF56784">
    <property type="entry name" value="HAD-like"/>
    <property type="match status" value="1"/>
</dbReference>
<dbReference type="Proteomes" id="UP000319040">
    <property type="component" value="Unassembled WGS sequence"/>
</dbReference>
<dbReference type="GO" id="GO:0005829">
    <property type="term" value="C:cytosol"/>
    <property type="evidence" value="ECO:0007669"/>
    <property type="project" value="TreeGrafter"/>
</dbReference>
<reference evidence="9 10" key="1">
    <citation type="submission" date="2017-05" db="EMBL/GenBank/DDBJ databases">
        <authorList>
            <person name="Varghese N."/>
            <person name="Submissions S."/>
        </authorList>
    </citation>
    <scope>NUCLEOTIDE SEQUENCE [LARGE SCALE GENOMIC DNA]</scope>
    <source>
        <strain evidence="9 10">DSM 27040</strain>
    </source>
</reference>
<evidence type="ECO:0000256" key="3">
    <source>
        <dbReference type="ARBA" id="ARBA00008799"/>
    </source>
</evidence>
<dbReference type="InterPro" id="IPR036412">
    <property type="entry name" value="HAD-like_sf"/>
</dbReference>
<dbReference type="InterPro" id="IPR006379">
    <property type="entry name" value="HAD-SF_hydro_IIB"/>
</dbReference>
<gene>
    <name evidence="9" type="ORF">SAMN06265379_11342</name>
</gene>
<evidence type="ECO:0000313" key="9">
    <source>
        <dbReference type="EMBL" id="SMO90155.1"/>
    </source>
</evidence>
<protein>
    <recommendedName>
        <fullName evidence="8">Alpha,alpha-trehalose-phosphate synthase</fullName>
        <ecNumber evidence="8">2.4.1.15</ecNumber>
    </recommendedName>
</protein>
<proteinExistence type="inferred from homology"/>
<dbReference type="CDD" id="cd01627">
    <property type="entry name" value="HAD_TPP"/>
    <property type="match status" value="1"/>
</dbReference>
<comment type="similarity">
    <text evidence="3">Belongs to the glycosyltransferase 20 family.</text>
</comment>
<dbReference type="NCBIfam" id="TIGR02400">
    <property type="entry name" value="trehalose_OtsA"/>
    <property type="match status" value="1"/>
</dbReference>
<dbReference type="Gene3D" id="3.40.50.2000">
    <property type="entry name" value="Glycogen Phosphorylase B"/>
    <property type="match status" value="2"/>
</dbReference>
<dbReference type="EC" id="2.4.1.15" evidence="8"/>
<organism evidence="9 10">
    <name type="scientific">Saccharicrinis carchari</name>
    <dbReference type="NCBI Taxonomy" id="1168039"/>
    <lineage>
        <taxon>Bacteria</taxon>
        <taxon>Pseudomonadati</taxon>
        <taxon>Bacteroidota</taxon>
        <taxon>Bacteroidia</taxon>
        <taxon>Marinilabiliales</taxon>
        <taxon>Marinilabiliaceae</taxon>
        <taxon>Saccharicrinis</taxon>
    </lineage>
</organism>
<dbReference type="NCBIfam" id="NF011071">
    <property type="entry name" value="PRK14501.1"/>
    <property type="match status" value="1"/>
</dbReference>
<dbReference type="InterPro" id="IPR003337">
    <property type="entry name" value="Trehalose_PPase"/>
</dbReference>
<keyword evidence="6" id="KW-0808">Transferase</keyword>
<accession>A0A521F1U0</accession>
<comment type="catalytic activity">
    <reaction evidence="7">
        <text>D-glucose 6-phosphate + UDP-alpha-D-glucose = alpha,alpha-trehalose 6-phosphate + UDP + H(+)</text>
        <dbReference type="Rhea" id="RHEA:18889"/>
        <dbReference type="ChEBI" id="CHEBI:15378"/>
        <dbReference type="ChEBI" id="CHEBI:58223"/>
        <dbReference type="ChEBI" id="CHEBI:58429"/>
        <dbReference type="ChEBI" id="CHEBI:58885"/>
        <dbReference type="ChEBI" id="CHEBI:61548"/>
        <dbReference type="EC" id="2.4.1.15"/>
    </reaction>
</comment>
<dbReference type="GO" id="GO:0004805">
    <property type="term" value="F:trehalose-phosphatase activity"/>
    <property type="evidence" value="ECO:0007669"/>
    <property type="project" value="TreeGrafter"/>
</dbReference>
<dbReference type="GO" id="GO:0003825">
    <property type="term" value="F:alpha,alpha-trehalose-phosphate synthase (UDP-forming) activity"/>
    <property type="evidence" value="ECO:0007669"/>
    <property type="project" value="UniProtKB-UniRule"/>
</dbReference>
<dbReference type="Pfam" id="PF02358">
    <property type="entry name" value="Trehalose_PPase"/>
    <property type="match status" value="1"/>
</dbReference>
<comment type="subunit">
    <text evidence="4">Homotetramer.</text>
</comment>
<dbReference type="NCBIfam" id="TIGR01484">
    <property type="entry name" value="HAD-SF-IIB"/>
    <property type="match status" value="1"/>
</dbReference>
<comment type="pathway">
    <text evidence="1">Glycan biosynthesis; trehalose biosynthesis.</text>
</comment>
<dbReference type="UniPathway" id="UPA00299"/>
<dbReference type="InterPro" id="IPR023214">
    <property type="entry name" value="HAD_sf"/>
</dbReference>
<dbReference type="Gene3D" id="3.30.70.1020">
    <property type="entry name" value="Trehalose-6-phosphate phosphatase related protein, domain 2"/>
    <property type="match status" value="1"/>
</dbReference>
<evidence type="ECO:0000256" key="5">
    <source>
        <dbReference type="ARBA" id="ARBA00022676"/>
    </source>
</evidence>
<dbReference type="AlphaFoldDB" id="A0A521F1U0"/>
<dbReference type="CDD" id="cd03788">
    <property type="entry name" value="GT20_TPS"/>
    <property type="match status" value="1"/>
</dbReference>
<comment type="similarity">
    <text evidence="2">In the C-terminal section; belongs to the trehalose phosphatase family.</text>
</comment>
<dbReference type="InterPro" id="IPR012766">
    <property type="entry name" value="Trehalose_OtsA"/>
</dbReference>
<dbReference type="SUPFAM" id="SSF53756">
    <property type="entry name" value="UDP-Glycosyltransferase/glycogen phosphorylase"/>
    <property type="match status" value="1"/>
</dbReference>
<evidence type="ECO:0000313" key="10">
    <source>
        <dbReference type="Proteomes" id="UP000319040"/>
    </source>
</evidence>
<evidence type="ECO:0000256" key="6">
    <source>
        <dbReference type="ARBA" id="ARBA00022679"/>
    </source>
</evidence>
<dbReference type="PANTHER" id="PTHR10788:SF106">
    <property type="entry name" value="BCDNA.GH08860"/>
    <property type="match status" value="1"/>
</dbReference>
<evidence type="ECO:0000256" key="7">
    <source>
        <dbReference type="ARBA" id="ARBA00048039"/>
    </source>
</evidence>
<dbReference type="Gene3D" id="3.40.50.1000">
    <property type="entry name" value="HAD superfamily/HAD-like"/>
    <property type="match status" value="1"/>
</dbReference>
<evidence type="ECO:0000256" key="4">
    <source>
        <dbReference type="ARBA" id="ARBA00011881"/>
    </source>
</evidence>
<dbReference type="InterPro" id="IPR001830">
    <property type="entry name" value="Glyco_trans_20"/>
</dbReference>
<sequence>MDRLIIASNRLPVKINEVEGDFTVEPSAGGLATGLKSYHKKNDSVWIGWPGIDVDDSKDKKKIEKLLSDEHCIPLYMESDLIENYYDGFSNATLWPLFHYFTEYASFKEDYWDAYKKVNEMFAESILKHTKKGDTVWVHDYQLLLVPEMIRKQRPDIRIGFFLHIPFPSYEIIRILPWREEILCGMLGADLIGFHTYDYARHFISSVKRLLGHDIDFNTVSMDGRHVYVDVFPMGIDYEKFERKALEVQSKPIQERSKQHQEIDRFLMGEPNRKLILSIDRLDYTKGIPHRINAFKRFLTDHPEFRGKVSLLMLTVPSREDVEQYQNLKREIEELVGGVNGEFGTLGWNPIIYFYRSLPFDNLIELYSSADIGLLTPLRDGMNLVAKEFIATKAGHKGVLILSEMAGAAKELGEALSVNPFNIKAVSDAIYAALTMDQDDQTNAMHTMQERIKRYDVHKWASDFMDNLEKTSKKQEINQARKVSGKNIEKFLSQYQKAKSRLLFLDYDGTLQKFFSLPGDAKPDKELLQLLKKSHLDDKTELVIISGRDKVTLNEWFGDSGFSLIAEHGAWTKDKDGEWKERTNTRSNWKENIRPVLESYMDRTAGSIIEEKSHSLVWHYRKADVELGALRALELTTDLSNLIINQDLEILEGSKVIEIKVAGINKGSAALEYIHDGSYDFIMAMGDDWTDEYLFKALPEESITIKVGTDRSAAKYYVGNYKEVRSLLNKLLTK</sequence>
<evidence type="ECO:0000256" key="2">
    <source>
        <dbReference type="ARBA" id="ARBA00006330"/>
    </source>
</evidence>
<dbReference type="GO" id="GO:0005992">
    <property type="term" value="P:trehalose biosynthetic process"/>
    <property type="evidence" value="ECO:0007669"/>
    <property type="project" value="UniProtKB-UniRule"/>
</dbReference>
<keyword evidence="5" id="KW-0328">Glycosyltransferase</keyword>
<dbReference type="Pfam" id="PF00982">
    <property type="entry name" value="Glyco_transf_20"/>
    <property type="match status" value="1"/>
</dbReference>
<evidence type="ECO:0000256" key="8">
    <source>
        <dbReference type="NCBIfam" id="TIGR02400"/>
    </source>
</evidence>
<name>A0A521F1U0_SACCC</name>
<dbReference type="EMBL" id="FXTB01000013">
    <property type="protein sequence ID" value="SMO90155.1"/>
    <property type="molecule type" value="Genomic_DNA"/>
</dbReference>
<evidence type="ECO:0000256" key="1">
    <source>
        <dbReference type="ARBA" id="ARBA00005199"/>
    </source>
</evidence>
<dbReference type="PANTHER" id="PTHR10788">
    <property type="entry name" value="TREHALOSE-6-PHOSPHATE SYNTHASE"/>
    <property type="match status" value="1"/>
</dbReference>
<dbReference type="OrthoDB" id="9761633at2"/>
<dbReference type="RefSeq" id="WP_142534664.1">
    <property type="nucleotide sequence ID" value="NZ_FXTB01000013.1"/>
</dbReference>
<dbReference type="NCBIfam" id="TIGR00685">
    <property type="entry name" value="T6PP"/>
    <property type="match status" value="1"/>
</dbReference>